<dbReference type="EMBL" id="GBXM01054074">
    <property type="protein sequence ID" value="JAH54503.1"/>
    <property type="molecule type" value="Transcribed_RNA"/>
</dbReference>
<proteinExistence type="predicted"/>
<dbReference type="AlphaFoldDB" id="A0A0E9TP49"/>
<sequence length="46" mass="5158">MKANRRSELLFPRCYLVACEKPLKPTRLYANGTVSPTGAVCTYLKP</sequence>
<organism evidence="1">
    <name type="scientific">Anguilla anguilla</name>
    <name type="common">European freshwater eel</name>
    <name type="synonym">Muraena anguilla</name>
    <dbReference type="NCBI Taxonomy" id="7936"/>
    <lineage>
        <taxon>Eukaryota</taxon>
        <taxon>Metazoa</taxon>
        <taxon>Chordata</taxon>
        <taxon>Craniata</taxon>
        <taxon>Vertebrata</taxon>
        <taxon>Euteleostomi</taxon>
        <taxon>Actinopterygii</taxon>
        <taxon>Neopterygii</taxon>
        <taxon>Teleostei</taxon>
        <taxon>Anguilliformes</taxon>
        <taxon>Anguillidae</taxon>
        <taxon>Anguilla</taxon>
    </lineage>
</organism>
<accession>A0A0E9TP49</accession>
<protein>
    <submittedName>
        <fullName evidence="1">Uncharacterized protein</fullName>
    </submittedName>
</protein>
<evidence type="ECO:0000313" key="1">
    <source>
        <dbReference type="EMBL" id="JAH54503.1"/>
    </source>
</evidence>
<name>A0A0E9TP49_ANGAN</name>
<reference evidence="1" key="2">
    <citation type="journal article" date="2015" name="Fish Shellfish Immunol.">
        <title>Early steps in the European eel (Anguilla anguilla)-Vibrio vulnificus interaction in the gills: Role of the RtxA13 toxin.</title>
        <authorList>
            <person name="Callol A."/>
            <person name="Pajuelo D."/>
            <person name="Ebbesson L."/>
            <person name="Teles M."/>
            <person name="MacKenzie S."/>
            <person name="Amaro C."/>
        </authorList>
    </citation>
    <scope>NUCLEOTIDE SEQUENCE</scope>
</reference>
<reference evidence="1" key="1">
    <citation type="submission" date="2014-11" db="EMBL/GenBank/DDBJ databases">
        <authorList>
            <person name="Amaro Gonzalez C."/>
        </authorList>
    </citation>
    <scope>NUCLEOTIDE SEQUENCE</scope>
</reference>